<evidence type="ECO:0000313" key="1">
    <source>
        <dbReference type="EMBL" id="KAG8496021.1"/>
    </source>
</evidence>
<name>A0A8J5ZBN2_9ROSI</name>
<accession>A0A8J5ZBN2</accession>
<reference evidence="1 2" key="1">
    <citation type="journal article" date="2021" name="bioRxiv">
        <title>The Gossypium anomalum genome as a resource for cotton improvement and evolutionary analysis of hybrid incompatibility.</title>
        <authorList>
            <person name="Grover C.E."/>
            <person name="Yuan D."/>
            <person name="Arick M.A."/>
            <person name="Miller E.R."/>
            <person name="Hu G."/>
            <person name="Peterson D.G."/>
            <person name="Wendel J.F."/>
            <person name="Udall J.A."/>
        </authorList>
    </citation>
    <scope>NUCLEOTIDE SEQUENCE [LARGE SCALE GENOMIC DNA]</scope>
    <source>
        <strain evidence="1">JFW-Udall</strain>
        <tissue evidence="1">Leaf</tissue>
    </source>
</reference>
<organism evidence="1 2">
    <name type="scientific">Gossypium anomalum</name>
    <dbReference type="NCBI Taxonomy" id="47600"/>
    <lineage>
        <taxon>Eukaryota</taxon>
        <taxon>Viridiplantae</taxon>
        <taxon>Streptophyta</taxon>
        <taxon>Embryophyta</taxon>
        <taxon>Tracheophyta</taxon>
        <taxon>Spermatophyta</taxon>
        <taxon>Magnoliopsida</taxon>
        <taxon>eudicotyledons</taxon>
        <taxon>Gunneridae</taxon>
        <taxon>Pentapetalae</taxon>
        <taxon>rosids</taxon>
        <taxon>malvids</taxon>
        <taxon>Malvales</taxon>
        <taxon>Malvaceae</taxon>
        <taxon>Malvoideae</taxon>
        <taxon>Gossypium</taxon>
    </lineage>
</organism>
<dbReference type="Proteomes" id="UP000701853">
    <property type="component" value="Chromosome 4"/>
</dbReference>
<gene>
    <name evidence="1" type="ORF">CXB51_009338</name>
</gene>
<keyword evidence="2" id="KW-1185">Reference proteome</keyword>
<evidence type="ECO:0000313" key="2">
    <source>
        <dbReference type="Proteomes" id="UP000701853"/>
    </source>
</evidence>
<dbReference type="AlphaFoldDB" id="A0A8J5ZBN2"/>
<sequence length="80" mass="9149">MGWKGKSSLIIEIGSNEVFSWFENKRLRSWLLQPIFKDIENGMVRVGNVSFSKAEKYGNEMAYALALVGIKGTGMFKAWW</sequence>
<proteinExistence type="predicted"/>
<dbReference type="EMBL" id="JAHUZN010000004">
    <property type="protein sequence ID" value="KAG8496021.1"/>
    <property type="molecule type" value="Genomic_DNA"/>
</dbReference>
<protein>
    <recommendedName>
        <fullName evidence="3">RNase H type-1 domain-containing protein</fullName>
    </recommendedName>
</protein>
<evidence type="ECO:0008006" key="3">
    <source>
        <dbReference type="Google" id="ProtNLM"/>
    </source>
</evidence>
<comment type="caution">
    <text evidence="1">The sequence shown here is derived from an EMBL/GenBank/DDBJ whole genome shotgun (WGS) entry which is preliminary data.</text>
</comment>
<dbReference type="OrthoDB" id="979706at2759"/>